<evidence type="ECO:0000313" key="2">
    <source>
        <dbReference type="Proteomes" id="UP000284219"/>
    </source>
</evidence>
<protein>
    <recommendedName>
        <fullName evidence="3">SAM-dependent methyltransferase</fullName>
    </recommendedName>
</protein>
<sequence>MNKQLIEEARSISNRLGVRYVGRKERSLQTIYREEKTDEALVVLREQLNWYVKGVEGPFFFHPGLSVVRIKRLLGGDNDIMIQVCQLQPGDSFLDCTLGLAADALVASFVVGEQGRVFGVESEAMVALLVEHGLKKDQHFSELEQAARRIRVIHDDHLSYLRSLPDGFVDVVYFDPMFREGVAESSSAQHLRLFANITPLSETTIIEARRVAKKRIVLKERKHSEEFARLGFTVARRDRSGVAYGVFEV</sequence>
<accession>A0A419SLA0</accession>
<dbReference type="SUPFAM" id="SSF53335">
    <property type="entry name" value="S-adenosyl-L-methionine-dependent methyltransferases"/>
    <property type="match status" value="1"/>
</dbReference>
<dbReference type="Proteomes" id="UP000284219">
    <property type="component" value="Unassembled WGS sequence"/>
</dbReference>
<comment type="caution">
    <text evidence="1">The sequence shown here is derived from an EMBL/GenBank/DDBJ whole genome shotgun (WGS) entry which is preliminary data.</text>
</comment>
<proteinExistence type="predicted"/>
<dbReference type="AlphaFoldDB" id="A0A419SLA0"/>
<dbReference type="EMBL" id="MCHY01000008">
    <property type="protein sequence ID" value="RKD24696.1"/>
    <property type="molecule type" value="Genomic_DNA"/>
</dbReference>
<evidence type="ECO:0000313" key="1">
    <source>
        <dbReference type="EMBL" id="RKD24696.1"/>
    </source>
</evidence>
<dbReference type="PANTHER" id="PTHR36112:SF1">
    <property type="entry name" value="RIBOSOMAL RNA SMALL SUBUNIT METHYLTRANSFERASE J"/>
    <property type="match status" value="1"/>
</dbReference>
<dbReference type="Gene3D" id="3.40.50.150">
    <property type="entry name" value="Vaccinia Virus protein VP39"/>
    <property type="match status" value="1"/>
</dbReference>
<name>A0A419SLA0_9BACL</name>
<reference evidence="1 2" key="1">
    <citation type="submission" date="2016-08" db="EMBL/GenBank/DDBJ databases">
        <title>Novel Firmicute Genomes.</title>
        <authorList>
            <person name="Poppleton D.I."/>
            <person name="Gribaldo S."/>
        </authorList>
    </citation>
    <scope>NUCLEOTIDE SEQUENCE [LARGE SCALE GENOMIC DNA]</scope>
    <source>
        <strain evidence="1 2">RAOx-1</strain>
    </source>
</reference>
<dbReference type="Pfam" id="PF04445">
    <property type="entry name" value="SAM_MT"/>
    <property type="match status" value="1"/>
</dbReference>
<evidence type="ECO:0008006" key="3">
    <source>
        <dbReference type="Google" id="ProtNLM"/>
    </source>
</evidence>
<dbReference type="InterPro" id="IPR029063">
    <property type="entry name" value="SAM-dependent_MTases_sf"/>
</dbReference>
<organism evidence="1 2">
    <name type="scientific">Ammoniphilus oxalaticus</name>
    <dbReference type="NCBI Taxonomy" id="66863"/>
    <lineage>
        <taxon>Bacteria</taxon>
        <taxon>Bacillati</taxon>
        <taxon>Bacillota</taxon>
        <taxon>Bacilli</taxon>
        <taxon>Bacillales</taxon>
        <taxon>Paenibacillaceae</taxon>
        <taxon>Aneurinibacillus group</taxon>
        <taxon>Ammoniphilus</taxon>
    </lineage>
</organism>
<dbReference type="PANTHER" id="PTHR36112">
    <property type="entry name" value="RIBOSOMAL RNA SMALL SUBUNIT METHYLTRANSFERASE J"/>
    <property type="match status" value="1"/>
</dbReference>
<dbReference type="GO" id="GO:0008990">
    <property type="term" value="F:rRNA (guanine-N2-)-methyltransferase activity"/>
    <property type="evidence" value="ECO:0007669"/>
    <property type="project" value="InterPro"/>
</dbReference>
<gene>
    <name evidence="1" type="ORF">BEP19_07890</name>
</gene>
<keyword evidence="2" id="KW-1185">Reference proteome</keyword>
<dbReference type="InterPro" id="IPR007536">
    <property type="entry name" value="16SrRNA_methylTrfase_J"/>
</dbReference>